<comment type="caution">
    <text evidence="1">The sequence shown here is derived from an EMBL/GenBank/DDBJ whole genome shotgun (WGS) entry which is preliminary data.</text>
</comment>
<dbReference type="OrthoDB" id="327933at2759"/>
<name>A0A8J8P6G1_HALGN</name>
<proteinExistence type="predicted"/>
<evidence type="ECO:0000313" key="2">
    <source>
        <dbReference type="Proteomes" id="UP000785679"/>
    </source>
</evidence>
<sequence>MNIIVYHNNFLDINYVYGWIRNGIRVGQLSATEITTERLYSKLHYEQSNSNHMDIIWGETFGVTYSILQAYSNTYITRETYSNAGGLVTDWTVQFNVYSTYGRLAYSKAENTLFAVSRNGQAHIARAKMDAPGQIEESIYLQSIGGDYWSQIIGISIESIDKIWFVSSNDRVYLNTVDFSLKQMSAQYVLPRELNLQIAIFPTIQSPKFYALGYQPYLYQTSLSDIAFRTSLPGGFQKGFLFSSDAVTNACYDIYNESTLPPAIINLATGILSDSSTNLYSDNWYTFYITPSQSNYQPNLVKIDESLLIETASWCDGEFMFEDYSAQGQTFAYYPLHDYTFPVPAFKLKSSCILPTSLSIPTIEYSFYDYPGYAVLTTASFENNKLSIKNMNLSGLLIHVTGTIAGTSITQYTNFRFTVRGNTAPYFLPALGIVNVTVLTKLKYTLPKPVDDEGDEVKLTPGPMTSDQGLFMSWESDTLVVFPVVNDQAGLYSISLTITDTFQNSTLITFIVKVLPNFATNSFGAALSNPNPPQFTQSLSDFQVKCGETYELKFPDIIDQDNDKVEPPKFILGEATQFAKITPTSLILSPSIAKCMDKKKYKVSVVLTDIHSAPRSTKVKFSIVTVLQSSIEYLINKNQNKATPKKVMNLDFIAKDLTSTITSIDERGNLVVRFSQPLNVAANFSSFDEEFLMIRLIRNKNSELFLNKNITSWNLTSFTEREMKIAINFSQPDHISTRAVSSLFISIQIVRKRQAQHPIYFKWEFPNFIRRESATRELHYP</sequence>
<gene>
    <name evidence="1" type="ORF">FGO68_gene11652</name>
</gene>
<evidence type="ECO:0000313" key="1">
    <source>
        <dbReference type="EMBL" id="TNV86799.1"/>
    </source>
</evidence>
<reference evidence="1" key="1">
    <citation type="submission" date="2019-06" db="EMBL/GenBank/DDBJ databases">
        <authorList>
            <person name="Zheng W."/>
        </authorList>
    </citation>
    <scope>NUCLEOTIDE SEQUENCE</scope>
    <source>
        <strain evidence="1">QDHG01</strain>
    </source>
</reference>
<keyword evidence="2" id="KW-1185">Reference proteome</keyword>
<dbReference type="AlphaFoldDB" id="A0A8J8P6G1"/>
<dbReference type="EMBL" id="RRYP01000828">
    <property type="protein sequence ID" value="TNV86799.1"/>
    <property type="molecule type" value="Genomic_DNA"/>
</dbReference>
<accession>A0A8J8P6G1</accession>
<dbReference type="Proteomes" id="UP000785679">
    <property type="component" value="Unassembled WGS sequence"/>
</dbReference>
<protein>
    <submittedName>
        <fullName evidence="1">Uncharacterized protein</fullName>
    </submittedName>
</protein>
<organism evidence="1 2">
    <name type="scientific">Halteria grandinella</name>
    <dbReference type="NCBI Taxonomy" id="5974"/>
    <lineage>
        <taxon>Eukaryota</taxon>
        <taxon>Sar</taxon>
        <taxon>Alveolata</taxon>
        <taxon>Ciliophora</taxon>
        <taxon>Intramacronucleata</taxon>
        <taxon>Spirotrichea</taxon>
        <taxon>Stichotrichia</taxon>
        <taxon>Sporadotrichida</taxon>
        <taxon>Halteriidae</taxon>
        <taxon>Halteria</taxon>
    </lineage>
</organism>